<evidence type="ECO:0000256" key="1">
    <source>
        <dbReference type="SAM" id="Phobius"/>
    </source>
</evidence>
<dbReference type="InterPro" id="IPR055210">
    <property type="entry name" value="CtpA/B_N"/>
</dbReference>
<evidence type="ECO:0000313" key="3">
    <source>
        <dbReference type="EMBL" id="SVE58194.1"/>
    </source>
</evidence>
<feature type="non-terminal residue" evidence="3">
    <location>
        <position position="88"/>
    </location>
</feature>
<dbReference type="EMBL" id="UINC01227354">
    <property type="protein sequence ID" value="SVE58194.1"/>
    <property type="molecule type" value="Genomic_DNA"/>
</dbReference>
<accession>A0A383ENN3</accession>
<proteinExistence type="predicted"/>
<dbReference type="InterPro" id="IPR029045">
    <property type="entry name" value="ClpP/crotonase-like_dom_sf"/>
</dbReference>
<dbReference type="AlphaFoldDB" id="A0A383ENN3"/>
<reference evidence="3" key="1">
    <citation type="submission" date="2018-05" db="EMBL/GenBank/DDBJ databases">
        <authorList>
            <person name="Lanie J.A."/>
            <person name="Ng W.-L."/>
            <person name="Kazmierczak K.M."/>
            <person name="Andrzejewski T.M."/>
            <person name="Davidsen T.M."/>
            <person name="Wayne K.J."/>
            <person name="Tettelin H."/>
            <person name="Glass J.I."/>
            <person name="Rusch D."/>
            <person name="Podicherti R."/>
            <person name="Tsui H.-C.T."/>
            <person name="Winkler M.E."/>
        </authorList>
    </citation>
    <scope>NUCLEOTIDE SEQUENCE</scope>
</reference>
<dbReference type="SUPFAM" id="SSF52096">
    <property type="entry name" value="ClpP/crotonase"/>
    <property type="match status" value="1"/>
</dbReference>
<dbReference type="Pfam" id="PF22694">
    <property type="entry name" value="CtpB_N-like"/>
    <property type="match status" value="1"/>
</dbReference>
<keyword evidence="1" id="KW-1133">Transmembrane helix</keyword>
<gene>
    <name evidence="3" type="ORF">METZ01_LOCUS511048</name>
</gene>
<name>A0A383ENN3_9ZZZZ</name>
<feature type="domain" description="Activating protease CtpA/B N-terminal" evidence="2">
    <location>
        <begin position="23"/>
        <end position="76"/>
    </location>
</feature>
<keyword evidence="1" id="KW-0812">Transmembrane</keyword>
<evidence type="ECO:0000259" key="2">
    <source>
        <dbReference type="Pfam" id="PF22694"/>
    </source>
</evidence>
<organism evidence="3">
    <name type="scientific">marine metagenome</name>
    <dbReference type="NCBI Taxonomy" id="408172"/>
    <lineage>
        <taxon>unclassified sequences</taxon>
        <taxon>metagenomes</taxon>
        <taxon>ecological metagenomes</taxon>
    </lineage>
</organism>
<keyword evidence="1" id="KW-0472">Membrane</keyword>
<feature type="transmembrane region" description="Helical" evidence="1">
    <location>
        <begin position="6"/>
        <end position="23"/>
    </location>
</feature>
<protein>
    <recommendedName>
        <fullName evidence="2">Activating protease CtpA/B N-terminal domain-containing protein</fullName>
    </recommendedName>
</protein>
<sequence>MKYIKYLPYVILGIVLLYGFRSEKTKDQFQKMKTLTQIIRLVSENYVEEVDMNDILEGAITGLLDKLDPHSNYISAKDFEFINERFDG</sequence>